<proteinExistence type="predicted"/>
<comment type="caution">
    <text evidence="1">The sequence shown here is derived from an EMBL/GenBank/DDBJ whole genome shotgun (WGS) entry which is preliminary data.</text>
</comment>
<name>A0A8S4FNX4_PLUXY</name>
<dbReference type="Proteomes" id="UP000653454">
    <property type="component" value="Unassembled WGS sequence"/>
</dbReference>
<accession>A0A8S4FNX4</accession>
<evidence type="ECO:0000313" key="2">
    <source>
        <dbReference type="Proteomes" id="UP000653454"/>
    </source>
</evidence>
<dbReference type="AlphaFoldDB" id="A0A8S4FNX4"/>
<organism evidence="1 2">
    <name type="scientific">Plutella xylostella</name>
    <name type="common">Diamondback moth</name>
    <name type="synonym">Plutella maculipennis</name>
    <dbReference type="NCBI Taxonomy" id="51655"/>
    <lineage>
        <taxon>Eukaryota</taxon>
        <taxon>Metazoa</taxon>
        <taxon>Ecdysozoa</taxon>
        <taxon>Arthropoda</taxon>
        <taxon>Hexapoda</taxon>
        <taxon>Insecta</taxon>
        <taxon>Pterygota</taxon>
        <taxon>Neoptera</taxon>
        <taxon>Endopterygota</taxon>
        <taxon>Lepidoptera</taxon>
        <taxon>Glossata</taxon>
        <taxon>Ditrysia</taxon>
        <taxon>Yponomeutoidea</taxon>
        <taxon>Plutellidae</taxon>
        <taxon>Plutella</taxon>
    </lineage>
</organism>
<gene>
    <name evidence="1" type="ORF">PLXY2_LOCUS9871</name>
</gene>
<sequence>MSAKNIPGDKGARLDSRHAQMLVHSGCTSLCHRRNIPSELQCNSTVQGI</sequence>
<reference evidence="1" key="1">
    <citation type="submission" date="2020-11" db="EMBL/GenBank/DDBJ databases">
        <authorList>
            <person name="Whiteford S."/>
        </authorList>
    </citation>
    <scope>NUCLEOTIDE SEQUENCE</scope>
</reference>
<protein>
    <submittedName>
        <fullName evidence="1">(diamondback moth) hypothetical protein</fullName>
    </submittedName>
</protein>
<keyword evidence="2" id="KW-1185">Reference proteome</keyword>
<dbReference type="EMBL" id="CAJHNJ030000041">
    <property type="protein sequence ID" value="CAG9130340.1"/>
    <property type="molecule type" value="Genomic_DNA"/>
</dbReference>
<evidence type="ECO:0000313" key="1">
    <source>
        <dbReference type="EMBL" id="CAG9130340.1"/>
    </source>
</evidence>